<keyword evidence="2" id="KW-1185">Reference proteome</keyword>
<dbReference type="Proteomes" id="UP000019376">
    <property type="component" value="Unassembled WGS sequence"/>
</dbReference>
<reference evidence="1 2" key="1">
    <citation type="journal article" date="2013" name="PLoS ONE">
        <title>Genomic and secretomic analyses reveal unique features of the lignocellulolytic enzyme system of Penicillium decumbens.</title>
        <authorList>
            <person name="Liu G."/>
            <person name="Zhang L."/>
            <person name="Wei X."/>
            <person name="Zou G."/>
            <person name="Qin Y."/>
            <person name="Ma L."/>
            <person name="Li J."/>
            <person name="Zheng H."/>
            <person name="Wang S."/>
            <person name="Wang C."/>
            <person name="Xun L."/>
            <person name="Zhao G.-P."/>
            <person name="Zhou Z."/>
            <person name="Qu Y."/>
        </authorList>
    </citation>
    <scope>NUCLEOTIDE SEQUENCE [LARGE SCALE GENOMIC DNA]</scope>
    <source>
        <strain evidence="2">114-2 / CGMCC 5302</strain>
    </source>
</reference>
<protein>
    <submittedName>
        <fullName evidence="1">Uncharacterized protein</fullName>
    </submittedName>
</protein>
<accession>S7ZND2</accession>
<gene>
    <name evidence="1" type="ORF">PDE_05151</name>
</gene>
<organism evidence="1 2">
    <name type="scientific">Penicillium oxalicum (strain 114-2 / CGMCC 5302)</name>
    <name type="common">Penicillium decumbens</name>
    <dbReference type="NCBI Taxonomy" id="933388"/>
    <lineage>
        <taxon>Eukaryota</taxon>
        <taxon>Fungi</taxon>
        <taxon>Dikarya</taxon>
        <taxon>Ascomycota</taxon>
        <taxon>Pezizomycotina</taxon>
        <taxon>Eurotiomycetes</taxon>
        <taxon>Eurotiomycetidae</taxon>
        <taxon>Eurotiales</taxon>
        <taxon>Aspergillaceae</taxon>
        <taxon>Penicillium</taxon>
    </lineage>
</organism>
<evidence type="ECO:0000313" key="1">
    <source>
        <dbReference type="EMBL" id="EPS30201.1"/>
    </source>
</evidence>
<sequence>MAKKKCVTRKSNIEVLSGLCPRADVRPEEPPRADFPPAEQRAESEILPYYVSDQPQALASVC</sequence>
<proteinExistence type="predicted"/>
<evidence type="ECO:0000313" key="2">
    <source>
        <dbReference type="Proteomes" id="UP000019376"/>
    </source>
</evidence>
<dbReference type="EMBL" id="KB644412">
    <property type="protein sequence ID" value="EPS30201.1"/>
    <property type="molecule type" value="Genomic_DNA"/>
</dbReference>
<dbReference type="HOGENOM" id="CLU_2904906_0_0_1"/>
<name>S7ZND2_PENO1</name>
<dbReference type="AlphaFoldDB" id="S7ZND2"/>